<keyword evidence="1" id="KW-1133">Transmembrane helix</keyword>
<proteinExistence type="predicted"/>
<evidence type="ECO:0000313" key="2">
    <source>
        <dbReference type="EMBL" id="PZR13512.1"/>
    </source>
</evidence>
<evidence type="ECO:0000313" key="3">
    <source>
        <dbReference type="Proteomes" id="UP000249061"/>
    </source>
</evidence>
<organism evidence="2 3">
    <name type="scientific">Archangium gephyra</name>
    <dbReference type="NCBI Taxonomy" id="48"/>
    <lineage>
        <taxon>Bacteria</taxon>
        <taxon>Pseudomonadati</taxon>
        <taxon>Myxococcota</taxon>
        <taxon>Myxococcia</taxon>
        <taxon>Myxococcales</taxon>
        <taxon>Cystobacterineae</taxon>
        <taxon>Archangiaceae</taxon>
        <taxon>Archangium</taxon>
    </lineage>
</organism>
<feature type="transmembrane region" description="Helical" evidence="1">
    <location>
        <begin position="125"/>
        <end position="147"/>
    </location>
</feature>
<comment type="caution">
    <text evidence="2">The sequence shown here is derived from an EMBL/GenBank/DDBJ whole genome shotgun (WGS) entry which is preliminary data.</text>
</comment>
<feature type="transmembrane region" description="Helical" evidence="1">
    <location>
        <begin position="93"/>
        <end position="113"/>
    </location>
</feature>
<keyword evidence="1" id="KW-0812">Transmembrane</keyword>
<dbReference type="AlphaFoldDB" id="A0A2W5TFG5"/>
<protein>
    <submittedName>
        <fullName evidence="2">Uncharacterized protein</fullName>
    </submittedName>
</protein>
<sequence>MIWLGVALLSAVVAGVGFWRGTPSGLSSQALPAAAGVLFSLFMFRASTLIRDRKALGEAGGWPMLVAGALTLTSALGAAVDVVNWLRTRFNTVGPWLLPVAALGLVVLAIASLRLSLNSPRRTQFYALAIAAIVNALAAAFFFLQVFQST</sequence>
<reference evidence="2 3" key="1">
    <citation type="submission" date="2017-08" db="EMBL/GenBank/DDBJ databases">
        <title>Infants hospitalized years apart are colonized by the same room-sourced microbial strains.</title>
        <authorList>
            <person name="Brooks B."/>
            <person name="Olm M.R."/>
            <person name="Firek B.A."/>
            <person name="Baker R."/>
            <person name="Thomas B.C."/>
            <person name="Morowitz M.J."/>
            <person name="Banfield J.F."/>
        </authorList>
    </citation>
    <scope>NUCLEOTIDE SEQUENCE [LARGE SCALE GENOMIC DNA]</scope>
    <source>
        <strain evidence="2">S2_003_000_R2_14</strain>
    </source>
</reference>
<name>A0A2W5TFG5_9BACT</name>
<gene>
    <name evidence="2" type="ORF">DI536_12185</name>
</gene>
<dbReference type="Proteomes" id="UP000249061">
    <property type="component" value="Unassembled WGS sequence"/>
</dbReference>
<evidence type="ECO:0000256" key="1">
    <source>
        <dbReference type="SAM" id="Phobius"/>
    </source>
</evidence>
<accession>A0A2W5TFG5</accession>
<feature type="transmembrane region" description="Helical" evidence="1">
    <location>
        <begin position="30"/>
        <end position="50"/>
    </location>
</feature>
<dbReference type="EMBL" id="QFQP01000009">
    <property type="protein sequence ID" value="PZR13512.1"/>
    <property type="molecule type" value="Genomic_DNA"/>
</dbReference>
<feature type="transmembrane region" description="Helical" evidence="1">
    <location>
        <begin position="62"/>
        <end position="87"/>
    </location>
</feature>
<keyword evidence="1" id="KW-0472">Membrane</keyword>